<dbReference type="Proteomes" id="UP000590749">
    <property type="component" value="Unassembled WGS sequence"/>
</dbReference>
<protein>
    <submittedName>
        <fullName evidence="1">Uncharacterized protein</fullName>
    </submittedName>
</protein>
<dbReference type="EMBL" id="JACHXF010000017">
    <property type="protein sequence ID" value="MBB3098966.1"/>
    <property type="molecule type" value="Genomic_DNA"/>
</dbReference>
<dbReference type="RefSeq" id="WP_183225054.1">
    <property type="nucleotide sequence ID" value="NZ_BMPW01000020.1"/>
</dbReference>
<keyword evidence="2" id="KW-1185">Reference proteome</keyword>
<comment type="caution">
    <text evidence="1">The sequence shown here is derived from an EMBL/GenBank/DDBJ whole genome shotgun (WGS) entry which is preliminary data.</text>
</comment>
<accession>A0A7W5FHT5</accession>
<sequence length="59" mass="7271">MTSRNQRWQVVRLADGTVRACCTHRSQTIAAWCTTWRNRFRPWWEMTGPRHDIRQENRR</sequence>
<organism evidence="1 2">
    <name type="scientific">Actinoplanes campanulatus</name>
    <dbReference type="NCBI Taxonomy" id="113559"/>
    <lineage>
        <taxon>Bacteria</taxon>
        <taxon>Bacillati</taxon>
        <taxon>Actinomycetota</taxon>
        <taxon>Actinomycetes</taxon>
        <taxon>Micromonosporales</taxon>
        <taxon>Micromonosporaceae</taxon>
        <taxon>Actinoplanes</taxon>
    </lineage>
</organism>
<evidence type="ECO:0000313" key="1">
    <source>
        <dbReference type="EMBL" id="MBB3098966.1"/>
    </source>
</evidence>
<proteinExistence type="predicted"/>
<reference evidence="1 2" key="1">
    <citation type="submission" date="2020-08" db="EMBL/GenBank/DDBJ databases">
        <title>Genomic Encyclopedia of Type Strains, Phase III (KMG-III): the genomes of soil and plant-associated and newly described type strains.</title>
        <authorList>
            <person name="Whitman W."/>
        </authorList>
    </citation>
    <scope>NUCLEOTIDE SEQUENCE [LARGE SCALE GENOMIC DNA]</scope>
    <source>
        <strain evidence="1 2">CECT 3287</strain>
    </source>
</reference>
<gene>
    <name evidence="1" type="ORF">FHR83_006672</name>
</gene>
<dbReference type="AlphaFoldDB" id="A0A7W5FHT5"/>
<evidence type="ECO:0000313" key="2">
    <source>
        <dbReference type="Proteomes" id="UP000590749"/>
    </source>
</evidence>
<name>A0A7W5FHT5_9ACTN</name>